<dbReference type="InterPro" id="IPR011042">
    <property type="entry name" value="6-blade_b-propeller_TolB-like"/>
</dbReference>
<keyword evidence="3 4" id="KW-0408">Iron</keyword>
<feature type="domain" description="Cytochrome c" evidence="5">
    <location>
        <begin position="862"/>
        <end position="995"/>
    </location>
</feature>
<evidence type="ECO:0000256" key="2">
    <source>
        <dbReference type="ARBA" id="ARBA00022723"/>
    </source>
</evidence>
<dbReference type="GO" id="GO:0020037">
    <property type="term" value="F:heme binding"/>
    <property type="evidence" value="ECO:0007669"/>
    <property type="project" value="InterPro"/>
</dbReference>
<keyword evidence="1 4" id="KW-0349">Heme</keyword>
<dbReference type="Gene3D" id="2.120.10.30">
    <property type="entry name" value="TolB, C-terminal domain"/>
    <property type="match status" value="1"/>
</dbReference>
<gene>
    <name evidence="6" type="ORF">Pla100_22570</name>
</gene>
<dbReference type="PANTHER" id="PTHR33546:SF1">
    <property type="entry name" value="LARGE, MULTIFUNCTIONAL SECRETED PROTEIN"/>
    <property type="match status" value="1"/>
</dbReference>
<dbReference type="InterPro" id="IPR055557">
    <property type="entry name" value="DUF7133"/>
</dbReference>
<dbReference type="PROSITE" id="PS51007">
    <property type="entry name" value="CYTC"/>
    <property type="match status" value="1"/>
</dbReference>
<accession>A0A5C6ACQ6</accession>
<dbReference type="InterPro" id="IPR016024">
    <property type="entry name" value="ARM-type_fold"/>
</dbReference>
<dbReference type="Gene3D" id="1.10.760.10">
    <property type="entry name" value="Cytochrome c-like domain"/>
    <property type="match status" value="1"/>
</dbReference>
<comment type="caution">
    <text evidence="6">The sequence shown here is derived from an EMBL/GenBank/DDBJ whole genome shotgun (WGS) entry which is preliminary data.</text>
</comment>
<protein>
    <recommendedName>
        <fullName evidence="5">Cytochrome c domain-containing protein</fullName>
    </recommendedName>
</protein>
<dbReference type="GO" id="GO:0009055">
    <property type="term" value="F:electron transfer activity"/>
    <property type="evidence" value="ECO:0007669"/>
    <property type="project" value="InterPro"/>
</dbReference>
<dbReference type="InterPro" id="IPR011041">
    <property type="entry name" value="Quinoprot_gluc/sorb_DH_b-prop"/>
</dbReference>
<dbReference type="GO" id="GO:0046872">
    <property type="term" value="F:metal ion binding"/>
    <property type="evidence" value="ECO:0007669"/>
    <property type="project" value="UniProtKB-KW"/>
</dbReference>
<dbReference type="InterPro" id="IPR009056">
    <property type="entry name" value="Cyt_c-like_dom"/>
</dbReference>
<dbReference type="SUPFAM" id="SSF50952">
    <property type="entry name" value="Soluble quinoprotein glucose dehydrogenase"/>
    <property type="match status" value="1"/>
</dbReference>
<dbReference type="InterPro" id="IPR011989">
    <property type="entry name" value="ARM-like"/>
</dbReference>
<evidence type="ECO:0000256" key="1">
    <source>
        <dbReference type="ARBA" id="ARBA00022617"/>
    </source>
</evidence>
<keyword evidence="2 4" id="KW-0479">Metal-binding</keyword>
<evidence type="ECO:0000256" key="4">
    <source>
        <dbReference type="PROSITE-ProRule" id="PRU00433"/>
    </source>
</evidence>
<dbReference type="Pfam" id="PF23500">
    <property type="entry name" value="DUF7133"/>
    <property type="match status" value="1"/>
</dbReference>
<dbReference type="NCBIfam" id="TIGR02603">
    <property type="entry name" value="CxxCH_TIGR02603"/>
    <property type="match status" value="1"/>
</dbReference>
<evidence type="ECO:0000259" key="5">
    <source>
        <dbReference type="PROSITE" id="PS51007"/>
    </source>
</evidence>
<keyword evidence="7" id="KW-1185">Reference proteome</keyword>
<organism evidence="6 7">
    <name type="scientific">Neorhodopirellula pilleata</name>
    <dbReference type="NCBI Taxonomy" id="2714738"/>
    <lineage>
        <taxon>Bacteria</taxon>
        <taxon>Pseudomonadati</taxon>
        <taxon>Planctomycetota</taxon>
        <taxon>Planctomycetia</taxon>
        <taxon>Pirellulales</taxon>
        <taxon>Pirellulaceae</taxon>
        <taxon>Neorhodopirellula</taxon>
    </lineage>
</organism>
<evidence type="ECO:0000313" key="6">
    <source>
        <dbReference type="EMBL" id="TWT97108.1"/>
    </source>
</evidence>
<dbReference type="InterPro" id="IPR036909">
    <property type="entry name" value="Cyt_c-like_dom_sf"/>
</dbReference>
<dbReference type="NCBIfam" id="TIGR02604">
    <property type="entry name" value="Piru_Ver_Nterm"/>
    <property type="match status" value="1"/>
</dbReference>
<name>A0A5C6ACQ6_9BACT</name>
<dbReference type="InterPro" id="IPR013427">
    <property type="entry name" value="Haem-bd_dom_put"/>
</dbReference>
<dbReference type="InterPro" id="IPR013428">
    <property type="entry name" value="Membrane-bound_put_N"/>
</dbReference>
<dbReference type="Pfam" id="PF00034">
    <property type="entry name" value="Cytochrom_C"/>
    <property type="match status" value="1"/>
</dbReference>
<dbReference type="PANTHER" id="PTHR33546">
    <property type="entry name" value="LARGE, MULTIFUNCTIONAL SECRETED PROTEIN-RELATED"/>
    <property type="match status" value="1"/>
</dbReference>
<dbReference type="Gene3D" id="1.25.10.10">
    <property type="entry name" value="Leucine-rich Repeat Variant"/>
    <property type="match status" value="1"/>
</dbReference>
<dbReference type="OrthoDB" id="230287at2"/>
<reference evidence="6 7" key="1">
    <citation type="submission" date="2019-02" db="EMBL/GenBank/DDBJ databases">
        <title>Deep-cultivation of Planctomycetes and their phenomic and genomic characterization uncovers novel biology.</title>
        <authorList>
            <person name="Wiegand S."/>
            <person name="Jogler M."/>
            <person name="Boedeker C."/>
            <person name="Pinto D."/>
            <person name="Vollmers J."/>
            <person name="Rivas-Marin E."/>
            <person name="Kohn T."/>
            <person name="Peeters S.H."/>
            <person name="Heuer A."/>
            <person name="Rast P."/>
            <person name="Oberbeckmann S."/>
            <person name="Bunk B."/>
            <person name="Jeske O."/>
            <person name="Meyerdierks A."/>
            <person name="Storesund J.E."/>
            <person name="Kallscheuer N."/>
            <person name="Luecker S."/>
            <person name="Lage O.M."/>
            <person name="Pohl T."/>
            <person name="Merkel B.J."/>
            <person name="Hornburger P."/>
            <person name="Mueller R.-W."/>
            <person name="Bruemmer F."/>
            <person name="Labrenz M."/>
            <person name="Spormann A.M."/>
            <person name="Op Den Camp H."/>
            <person name="Overmann J."/>
            <person name="Amann R."/>
            <person name="Jetten M.S.M."/>
            <person name="Mascher T."/>
            <person name="Medema M.H."/>
            <person name="Devos D.P."/>
            <person name="Kaster A.-K."/>
            <person name="Ovreas L."/>
            <person name="Rohde M."/>
            <person name="Galperin M.Y."/>
            <person name="Jogler C."/>
        </authorList>
    </citation>
    <scope>NUCLEOTIDE SEQUENCE [LARGE SCALE GENOMIC DNA]</scope>
    <source>
        <strain evidence="6 7">Pla100</strain>
    </source>
</reference>
<evidence type="ECO:0000256" key="3">
    <source>
        <dbReference type="ARBA" id="ARBA00023004"/>
    </source>
</evidence>
<dbReference type="AlphaFoldDB" id="A0A5C6ACQ6"/>
<evidence type="ECO:0000313" key="7">
    <source>
        <dbReference type="Proteomes" id="UP000316213"/>
    </source>
</evidence>
<dbReference type="SUPFAM" id="SSF46626">
    <property type="entry name" value="Cytochrome c"/>
    <property type="match status" value="1"/>
</dbReference>
<proteinExistence type="predicted"/>
<dbReference type="RefSeq" id="WP_146577765.1">
    <property type="nucleotide sequence ID" value="NZ_SJPM01000004.1"/>
</dbReference>
<dbReference type="Proteomes" id="UP000316213">
    <property type="component" value="Unassembled WGS sequence"/>
</dbReference>
<sequence length="1010" mass="111312">MKQDFGSRLHLVAIINAIIFAGEISAELPPSPRDSLGSLVVHEGVRIELAACEPQVIDPIALRFDASGRMWIVEMRDYPTGPIEGTSPDGRIRVLTDSDHDGFFETATDFAQGLVFPTGLQPWQDGVIVTLAGRIEFMADRDGDGQCDHREVWFEGFAEDNEQLRANHPTLGPDGLVTVANGLRGGNVRSVDPRWPANESIDLRTKDFVFDPRGMRSKPSNRSGRTGYFGAVSGNSQFGMSIDDFANRVGCSNRNPAIETLFPLATLARNQWSTPRDALHDIAASAADSHVNAITQTWTTSHTHQGQFSAACGVTVGLGTAMPTDWRSDLVVCEPTSHAVQRQRIERQAIGRRSHRITVDEELLASRDRWFRPVDTTIGVDGALYVVDMCRAVIEHPNWAPAELKHREDERWGNQHGRVWRIVADESAPRTDSASPDTQDEWLDWLSHSNPTQRQLATVHLLDAVDDSLVEKLRERLTSTVSPEGFARMLWLLAAHRAVESSDLEQAINHQDFQVRRVAVSLIRSWLEESDRHRDPALPSFTNACCQLLADRDPWVRHDALGLAGDFVTNALLSSEDQTKMASLIAHHHLTPLADSGRSGVNATHELAVACLPPMLAVEVLNMSLAANDSSSDDRDPRSPILHQRLARTVSAAGLSFSLTNQQAPPIERALVSGWCEGHIASRRSPKQQFESLNDVHLDEMIRRVGRSIELLASDPTFPIADRLDAIQIAIDLQLDCQEWFGTLLLDDSVPAVTLKVLPRLLEIDRPATLDWLAETILELPGEVRAGAIDQLIRHNETTSVLLNWIDSERLPTTLVSMQQIERLKKSRDPAVADRAEQLFGSPRADRLAVVASYQGALDGTADLRTGREIFRQHCGACHLIEGIGTAVGPDISDSRTKTPESILTAILDPNAAIDAGYVSYRVLTIDGDVITGSLLESTGDAVTLQEAGGKTHRIVRNDLESLQATGMSLMPVGLEQVVTVDQMRHLIGYLKGWRYLAEGKTSISFDSLR</sequence>
<dbReference type="SUPFAM" id="SSF48371">
    <property type="entry name" value="ARM repeat"/>
    <property type="match status" value="1"/>
</dbReference>
<dbReference type="EMBL" id="SJPM01000004">
    <property type="protein sequence ID" value="TWT97108.1"/>
    <property type="molecule type" value="Genomic_DNA"/>
</dbReference>